<reference evidence="2 3" key="1">
    <citation type="submission" date="2016-09" db="EMBL/GenBank/DDBJ databases">
        <title>The draft genome of Dichanthelium oligosanthes: A C3 panicoid grass species.</title>
        <authorList>
            <person name="Studer A.J."/>
            <person name="Schnable J.C."/>
            <person name="Brutnell T.P."/>
        </authorList>
    </citation>
    <scope>NUCLEOTIDE SEQUENCE [LARGE SCALE GENOMIC DNA]</scope>
    <source>
        <strain evidence="3">cv. Kellogg 1175</strain>
        <tissue evidence="2">Leaf</tissue>
    </source>
</reference>
<dbReference type="PANTHER" id="PTHR33075:SF7">
    <property type="entry name" value="OS02G0303350 PROTEIN"/>
    <property type="match status" value="1"/>
</dbReference>
<dbReference type="EMBL" id="LWDX02043980">
    <property type="protein sequence ID" value="OEL22969.1"/>
    <property type="molecule type" value="Genomic_DNA"/>
</dbReference>
<organism evidence="2 3">
    <name type="scientific">Dichanthelium oligosanthes</name>
    <dbReference type="NCBI Taxonomy" id="888268"/>
    <lineage>
        <taxon>Eukaryota</taxon>
        <taxon>Viridiplantae</taxon>
        <taxon>Streptophyta</taxon>
        <taxon>Embryophyta</taxon>
        <taxon>Tracheophyta</taxon>
        <taxon>Spermatophyta</taxon>
        <taxon>Magnoliopsida</taxon>
        <taxon>Liliopsida</taxon>
        <taxon>Poales</taxon>
        <taxon>Poaceae</taxon>
        <taxon>PACMAD clade</taxon>
        <taxon>Panicoideae</taxon>
        <taxon>Panicodae</taxon>
        <taxon>Paniceae</taxon>
        <taxon>Dichantheliinae</taxon>
        <taxon>Dichanthelium</taxon>
    </lineage>
</organism>
<accession>A0A1E5VCU9</accession>
<dbReference type="AlphaFoldDB" id="A0A1E5VCU9"/>
<protein>
    <recommendedName>
        <fullName evidence="1">DUF7597 domain-containing protein</fullName>
    </recommendedName>
</protein>
<comment type="caution">
    <text evidence="2">The sequence shown here is derived from an EMBL/GenBank/DDBJ whole genome shotgun (WGS) entry which is preliminary data.</text>
</comment>
<evidence type="ECO:0000259" key="1">
    <source>
        <dbReference type="Pfam" id="PF24530"/>
    </source>
</evidence>
<dbReference type="Proteomes" id="UP000095767">
    <property type="component" value="Unassembled WGS sequence"/>
</dbReference>
<sequence length="372" mass="40854">MVNFAIDPRPHAPRGFEVPPHDPAVPPMCLFAYISGCMEEYNEDLAIAFLVPAISKQDFEPMAAALQDFFIQSQGVRLAEVQPSPIGDTFVRFNSPVEHERFLDRIIQFGPDYQLRFIKHDAGDNVRMHDLDREAWLMLMLFPNDVRSNIAISKSVAGFGLVRYFQQCKDSAHVYVLERSGVTILSDEDFFPSDGPLHPVPMNAPRWMGINPVVPNMAVSEAGDGPGRGSVYSAHVVSDEAMSDAAAAFAASDHNPVQLDPTPSVHSGAAVAKIPTGLEISSSEVIKSLNLCFSLPRSLVSHVFSLFSAIVLVLDTIIPSYIADDSVLLFLASISVDQNAPSNCLDQSFRPRVCPRSHIMTQRMICVKSKVL</sequence>
<dbReference type="InterPro" id="IPR056018">
    <property type="entry name" value="DUF7597"/>
</dbReference>
<evidence type="ECO:0000313" key="2">
    <source>
        <dbReference type="EMBL" id="OEL22969.1"/>
    </source>
</evidence>
<feature type="domain" description="DUF7597" evidence="1">
    <location>
        <begin position="32"/>
        <end position="128"/>
    </location>
</feature>
<proteinExistence type="predicted"/>
<evidence type="ECO:0000313" key="3">
    <source>
        <dbReference type="Proteomes" id="UP000095767"/>
    </source>
</evidence>
<gene>
    <name evidence="2" type="ORF">BAE44_0016012</name>
</gene>
<dbReference type="OrthoDB" id="681776at2759"/>
<dbReference type="PANTHER" id="PTHR33075">
    <property type="entry name" value="OS02G0499800 PROTEIN"/>
    <property type="match status" value="1"/>
</dbReference>
<name>A0A1E5VCU9_9POAL</name>
<keyword evidence="3" id="KW-1185">Reference proteome</keyword>
<dbReference type="Pfam" id="PF24530">
    <property type="entry name" value="DUF7597"/>
    <property type="match status" value="1"/>
</dbReference>